<organism evidence="6 7">
    <name type="scientific">Allorhodopirellula heiligendammensis</name>
    <dbReference type="NCBI Taxonomy" id="2714739"/>
    <lineage>
        <taxon>Bacteria</taxon>
        <taxon>Pseudomonadati</taxon>
        <taxon>Planctomycetota</taxon>
        <taxon>Planctomycetia</taxon>
        <taxon>Pirellulales</taxon>
        <taxon>Pirellulaceae</taxon>
        <taxon>Allorhodopirellula</taxon>
    </lineage>
</organism>
<feature type="region of interest" description="Disordered" evidence="4">
    <location>
        <begin position="438"/>
        <end position="466"/>
    </location>
</feature>
<dbReference type="InterPro" id="IPR013320">
    <property type="entry name" value="ConA-like_dom_sf"/>
</dbReference>
<comment type="caution">
    <text evidence="6">The sequence shown here is derived from an EMBL/GenBank/DDBJ whole genome shotgun (WGS) entry which is preliminary data.</text>
</comment>
<dbReference type="PANTHER" id="PTHR35889:SF3">
    <property type="entry name" value="F-BOX DOMAIN-CONTAINING PROTEIN"/>
    <property type="match status" value="1"/>
</dbReference>
<accession>A0A5C6C1S5</accession>
<feature type="domain" description="LamG-like jellyroll fold" evidence="5">
    <location>
        <begin position="478"/>
        <end position="615"/>
    </location>
</feature>
<feature type="coiled-coil region" evidence="3">
    <location>
        <begin position="386"/>
        <end position="413"/>
    </location>
</feature>
<dbReference type="SMART" id="SM00560">
    <property type="entry name" value="LamGL"/>
    <property type="match status" value="1"/>
</dbReference>
<dbReference type="PANTHER" id="PTHR35889">
    <property type="entry name" value="CYCLOINULO-OLIGOSACCHARIDE FRUCTANOTRANSFERASE-RELATED"/>
    <property type="match status" value="1"/>
</dbReference>
<gene>
    <name evidence="6" type="ORF">Poly21_06630</name>
</gene>
<dbReference type="InterPro" id="IPR022655">
    <property type="entry name" value="DUF1553"/>
</dbReference>
<sequence length="1046" mass="116780">MSTSQHCIPQPLLLAAILLSALGLGSSKRLTAGEGVESKIDFRQQIQPVLATHCYACHGPDESTREADLRLDDESSAKDYAIVAGDASNSELVSRIFTEDANLIMPPPEARHPLSNDDKQLLKRWIEEGATWQKHWAFEPIASTESSESSPATIDRYIAQQFDRHGLSPSPLADKATLLRRVHLDLVGIPPTPQQLATFVHDSRPDAFEHVVDELLASPHYGEQMAVEWLDVARYADTNGYQNDFVRNMWPWRDWVIQAFNQNLPYDEFIVFQVAGDMLPDPTDEQLIASGFNRNNPSVTEGGTIDEEWRIENCIDRVETTSAAFLGLTMGCARCHDHKYDPVSQQEFYQFFAFFNNVDEQGVYNEKRGNAGPQLHVPTTDETARLLEIAAQIADLRQRLDSQSNDVNRASTVMERWRELLSARDSTTLPQPVYVSNGFEGSELPEGDSPAGPSYEFPGRNNAASTHPTPSFTFERDSPFSWSAWVQGDARGAIFGHMDESDGFRGVDGLILADGRLKVHLIHHWSDNAIAVISKRPFQAGQWTSVSVTYDGGSQASGVRVYFNGEPVELEMNADSLTQSVATEVPFKLGQRSHSEFLTGALADFRLYDRALSQQDINALLHHAVISHYGQLATTGNEAAAMQVCNQYLHGITDDGTTAKLAELQTQHERLSANTQTTMIMRERAGPYRETFLLQRGQYDQPDTSVALMPSIPAALPQLRADQHRNRLGLAKWMIDSRNPLVARVVVNRAWLKFFGRGLVETVGNFGLQGTPPSHPQLLDWLADDFRTHNWDLKRLHKMIVMTATYQRASDLTEESLARDPANQYFARGPRYRMSAEQIRDASLNAAGLLVERVGGPSVFPYQPAGLWEELAGGANNGPYVPSQGDDLYRRSLYTYRKRTVAHPTLATFDAPTWEICQLQRPRTNTPLQSLALLNDVTYVEAARKLAERMLIEPTQSSGTETSLRDSIRHGFLVVTLRQPSASELDVLWQGYQVYSHYYAEHVDDANELLTTGQSRVDPSLPPDRMAAMTSVAAILLNLDEAVTKE</sequence>
<dbReference type="InterPro" id="IPR006558">
    <property type="entry name" value="LamG-like"/>
</dbReference>
<dbReference type="Proteomes" id="UP000319908">
    <property type="component" value="Unassembled WGS sequence"/>
</dbReference>
<evidence type="ECO:0000256" key="2">
    <source>
        <dbReference type="ARBA" id="ARBA00023157"/>
    </source>
</evidence>
<keyword evidence="1" id="KW-0732">Signal</keyword>
<dbReference type="InterPro" id="IPR036909">
    <property type="entry name" value="Cyt_c-like_dom_sf"/>
</dbReference>
<keyword evidence="7" id="KW-1185">Reference proteome</keyword>
<evidence type="ECO:0000259" key="5">
    <source>
        <dbReference type="SMART" id="SM00560"/>
    </source>
</evidence>
<dbReference type="EMBL" id="SJPU01000001">
    <property type="protein sequence ID" value="TWU18500.1"/>
    <property type="molecule type" value="Genomic_DNA"/>
</dbReference>
<keyword evidence="2" id="KW-1015">Disulfide bond</keyword>
<reference evidence="6 7" key="1">
    <citation type="journal article" date="2020" name="Antonie Van Leeuwenhoek">
        <title>Rhodopirellula heiligendammensis sp. nov., Rhodopirellula pilleata sp. nov., and Rhodopirellula solitaria sp. nov. isolated from natural or artificial marine surfaces in Northern Germany and California, USA, and emended description of the genus Rhodopirellula.</title>
        <authorList>
            <person name="Kallscheuer N."/>
            <person name="Wiegand S."/>
            <person name="Jogler M."/>
            <person name="Boedeker C."/>
            <person name="Peeters S.H."/>
            <person name="Rast P."/>
            <person name="Heuer A."/>
            <person name="Jetten M.S.M."/>
            <person name="Rohde M."/>
            <person name="Jogler C."/>
        </authorList>
    </citation>
    <scope>NUCLEOTIDE SEQUENCE [LARGE SCALE GENOMIC DNA]</scope>
    <source>
        <strain evidence="6 7">Poly21</strain>
    </source>
</reference>
<dbReference type="OrthoDB" id="127107at2"/>
<evidence type="ECO:0000313" key="7">
    <source>
        <dbReference type="Proteomes" id="UP000319908"/>
    </source>
</evidence>
<dbReference type="InterPro" id="IPR011429">
    <property type="entry name" value="Cyt_c_Planctomycete-type"/>
</dbReference>
<evidence type="ECO:0000256" key="1">
    <source>
        <dbReference type="ARBA" id="ARBA00022729"/>
    </source>
</evidence>
<dbReference type="Pfam" id="PF07583">
    <property type="entry name" value="PSCyt2"/>
    <property type="match status" value="1"/>
</dbReference>
<protein>
    <submittedName>
        <fullName evidence="6">Planctomycete cytochrome C</fullName>
    </submittedName>
</protein>
<dbReference type="Pfam" id="PF07635">
    <property type="entry name" value="PSCyt1"/>
    <property type="match status" value="1"/>
</dbReference>
<evidence type="ECO:0000256" key="3">
    <source>
        <dbReference type="SAM" id="Coils"/>
    </source>
</evidence>
<keyword evidence="3" id="KW-0175">Coiled coil</keyword>
<dbReference type="GO" id="GO:0020037">
    <property type="term" value="F:heme binding"/>
    <property type="evidence" value="ECO:0007669"/>
    <property type="project" value="InterPro"/>
</dbReference>
<dbReference type="Pfam" id="PF13385">
    <property type="entry name" value="Laminin_G_3"/>
    <property type="match status" value="1"/>
</dbReference>
<dbReference type="SUPFAM" id="SSF49899">
    <property type="entry name" value="Concanavalin A-like lectins/glucanases"/>
    <property type="match status" value="1"/>
</dbReference>
<dbReference type="GO" id="GO:0009055">
    <property type="term" value="F:electron transfer activity"/>
    <property type="evidence" value="ECO:0007669"/>
    <property type="project" value="InterPro"/>
</dbReference>
<evidence type="ECO:0000256" key="4">
    <source>
        <dbReference type="SAM" id="MobiDB-lite"/>
    </source>
</evidence>
<evidence type="ECO:0000313" key="6">
    <source>
        <dbReference type="EMBL" id="TWU18500.1"/>
    </source>
</evidence>
<dbReference type="Pfam" id="PF07587">
    <property type="entry name" value="PSD1"/>
    <property type="match status" value="1"/>
</dbReference>
<dbReference type="AlphaFoldDB" id="A0A5C6C1S5"/>
<dbReference type="RefSeq" id="WP_146405541.1">
    <property type="nucleotide sequence ID" value="NZ_SJPU01000001.1"/>
</dbReference>
<dbReference type="Gene3D" id="2.60.120.200">
    <property type="match status" value="1"/>
</dbReference>
<dbReference type="InterPro" id="IPR011444">
    <property type="entry name" value="DUF1549"/>
</dbReference>
<name>A0A5C6C1S5_9BACT</name>
<proteinExistence type="predicted"/>
<dbReference type="SUPFAM" id="SSF46626">
    <property type="entry name" value="Cytochrome c"/>
    <property type="match status" value="1"/>
</dbReference>